<evidence type="ECO:0000259" key="2">
    <source>
        <dbReference type="PROSITE" id="PS51468"/>
    </source>
</evidence>
<protein>
    <submittedName>
        <fullName evidence="3">VIT-domain-containing protein</fullName>
    </submittedName>
</protein>
<dbReference type="Proteomes" id="UP000703269">
    <property type="component" value="Unassembled WGS sequence"/>
</dbReference>
<dbReference type="PANTHER" id="PTHR45737:SF6">
    <property type="entry name" value="VON WILLEBRAND FACTOR A DOMAIN-CONTAINING PROTEIN 5A"/>
    <property type="match status" value="1"/>
</dbReference>
<dbReference type="EMBL" id="BPQB01000030">
    <property type="protein sequence ID" value="GJE93150.1"/>
    <property type="molecule type" value="Genomic_DNA"/>
</dbReference>
<evidence type="ECO:0000313" key="3">
    <source>
        <dbReference type="EMBL" id="GJE93150.1"/>
    </source>
</evidence>
<comment type="caution">
    <text evidence="3">The sequence shown here is derived from an EMBL/GenBank/DDBJ whole genome shotgun (WGS) entry which is preliminary data.</text>
</comment>
<feature type="domain" description="VIT" evidence="2">
    <location>
        <begin position="1"/>
        <end position="65"/>
    </location>
</feature>
<reference evidence="3 4" key="1">
    <citation type="submission" date="2021-08" db="EMBL/GenBank/DDBJ databases">
        <title>Draft Genome Sequence of Phanerochaete sordida strain YK-624.</title>
        <authorList>
            <person name="Mori T."/>
            <person name="Dohra H."/>
            <person name="Suzuki T."/>
            <person name="Kawagishi H."/>
            <person name="Hirai H."/>
        </authorList>
    </citation>
    <scope>NUCLEOTIDE SEQUENCE [LARGE SCALE GENOMIC DNA]</scope>
    <source>
        <strain evidence="3 4">YK-624</strain>
    </source>
</reference>
<dbReference type="PANTHER" id="PTHR45737">
    <property type="entry name" value="VON WILLEBRAND FACTOR A DOMAIN-CONTAINING PROTEIN 5A"/>
    <property type="match status" value="1"/>
</dbReference>
<name>A0A9P3GG81_9APHY</name>
<keyword evidence="4" id="KW-1185">Reference proteome</keyword>
<organism evidence="3 4">
    <name type="scientific">Phanerochaete sordida</name>
    <dbReference type="NCBI Taxonomy" id="48140"/>
    <lineage>
        <taxon>Eukaryota</taxon>
        <taxon>Fungi</taxon>
        <taxon>Dikarya</taxon>
        <taxon>Basidiomycota</taxon>
        <taxon>Agaricomycotina</taxon>
        <taxon>Agaricomycetes</taxon>
        <taxon>Polyporales</taxon>
        <taxon>Phanerochaetaceae</taxon>
        <taxon>Phanerochaete</taxon>
    </lineage>
</organism>
<gene>
    <name evidence="3" type="ORF">PsYK624_093090</name>
</gene>
<feature type="region of interest" description="Disordered" evidence="1">
    <location>
        <begin position="167"/>
        <end position="194"/>
    </location>
</feature>
<dbReference type="AlphaFoldDB" id="A0A9P3GG81"/>
<dbReference type="PROSITE" id="PS51468">
    <property type="entry name" value="VIT"/>
    <property type="match status" value="1"/>
</dbReference>
<sequence length="212" mass="23981">MTAADGTVITAVAKEKEQARREHAAAISQGYMTGLVEHVTDDIFTISLGALPSNQMITTEITYVLDLMDEEVTDQVRLQIPMYIGMRYGTVPQDMHGANQAPPERVTISVDVRMQGTVRSITSPTRRSQQREARRRCVQQVQARCARRRIDSCRACYHLQQRWQLQPREGREGPRQRRRDAPHDGGTQDCWTSRHETTVLPQAPGGHAFPAF</sequence>
<dbReference type="Pfam" id="PF08487">
    <property type="entry name" value="VIT"/>
    <property type="match status" value="1"/>
</dbReference>
<dbReference type="OrthoDB" id="1729737at2759"/>
<proteinExistence type="predicted"/>
<accession>A0A9P3GG81</accession>
<feature type="compositionally biased region" description="Basic and acidic residues" evidence="1">
    <location>
        <begin position="168"/>
        <end position="183"/>
    </location>
</feature>
<evidence type="ECO:0000256" key="1">
    <source>
        <dbReference type="SAM" id="MobiDB-lite"/>
    </source>
</evidence>
<evidence type="ECO:0000313" key="4">
    <source>
        <dbReference type="Proteomes" id="UP000703269"/>
    </source>
</evidence>
<dbReference type="InterPro" id="IPR013694">
    <property type="entry name" value="VIT"/>
</dbReference>